<evidence type="ECO:0000313" key="3">
    <source>
        <dbReference type="Proteomes" id="UP000198287"/>
    </source>
</evidence>
<sequence>MTIQRSKGFLTGFSFPFVLSILINTTINALNVTEFVNTFTTCHPTFTVDFDATNRHESYLDDVLPELELKLPILLRSPRPDTTLPIYSLPKFVRYVPQVTKGICLVEYVFGLEEYNISEITSKFNDYGKFRTSALSTSYKFVVVVIPSISFPIFAEIFGKFKITPDLKVFLVKDKPGHDDFRANLPYFCSHCPTNSQIMLENATNERHGIVLQNLVDLEKTSLAAFSYPAVLNLLTSKEVTSVRFVTPVASGPHVRDYLQKLHVEQYPSASSHFTRCDVALETFSFRQILDFTLLQDYIYRLENSSPTWKQGFSYQIPQLSRINQYLEKPDIFVVTVDTENYNFLTCASVHKHILYSHIYLSPMDPWCWLLLAACVISMTALIGYHRGKWRFSILLDLSDALLEKPILIRFQPTNMQIFLFSVWVGTSVVITTGWKANFTTQIVRPINTSSPFNSFLDISNFTFYSPIPTSEYALIDDPSLGEPFPELIFAFRNLLNSRIQKISEMARNTLEISPTLGYTRIKPLAYKYPAYFWGNMTRPSCDGRAYADTRQHIDEILPFANKMGADLNNGVRFVKGKDPLRIGITGWMWFTPGDASKAELLVQRQHGIITSGIFNYWKELYFRFKPTKLFQDYDKRFKNTGPAKVHKGARRLGLNSNVASILIIYLFLCQWCLIWFLGEVCKGK</sequence>
<keyword evidence="1" id="KW-0472">Membrane</keyword>
<name>A0A226DB29_FOLCA</name>
<reference evidence="2 3" key="1">
    <citation type="submission" date="2015-12" db="EMBL/GenBank/DDBJ databases">
        <title>The genome of Folsomia candida.</title>
        <authorList>
            <person name="Faddeeva A."/>
            <person name="Derks M.F."/>
            <person name="Anvar Y."/>
            <person name="Smit S."/>
            <person name="Van Straalen N."/>
            <person name="Roelofs D."/>
        </authorList>
    </citation>
    <scope>NUCLEOTIDE SEQUENCE [LARGE SCALE GENOMIC DNA]</scope>
    <source>
        <strain evidence="2 3">VU population</strain>
        <tissue evidence="2">Whole body</tissue>
    </source>
</reference>
<gene>
    <name evidence="2" type="ORF">Fcan01_23680</name>
</gene>
<evidence type="ECO:0000256" key="1">
    <source>
        <dbReference type="SAM" id="Phobius"/>
    </source>
</evidence>
<dbReference type="Proteomes" id="UP000198287">
    <property type="component" value="Unassembled WGS sequence"/>
</dbReference>
<proteinExistence type="predicted"/>
<comment type="caution">
    <text evidence="2">The sequence shown here is derived from an EMBL/GenBank/DDBJ whole genome shotgun (WGS) entry which is preliminary data.</text>
</comment>
<keyword evidence="3" id="KW-1185">Reference proteome</keyword>
<protein>
    <submittedName>
        <fullName evidence="2">Uncharacterized protein</fullName>
    </submittedName>
</protein>
<feature type="transmembrane region" description="Helical" evidence="1">
    <location>
        <begin position="418"/>
        <end position="435"/>
    </location>
</feature>
<feature type="transmembrane region" description="Helical" evidence="1">
    <location>
        <begin position="367"/>
        <end position="385"/>
    </location>
</feature>
<dbReference type="AlphaFoldDB" id="A0A226DB29"/>
<organism evidence="2 3">
    <name type="scientific">Folsomia candida</name>
    <name type="common">Springtail</name>
    <dbReference type="NCBI Taxonomy" id="158441"/>
    <lineage>
        <taxon>Eukaryota</taxon>
        <taxon>Metazoa</taxon>
        <taxon>Ecdysozoa</taxon>
        <taxon>Arthropoda</taxon>
        <taxon>Hexapoda</taxon>
        <taxon>Collembola</taxon>
        <taxon>Entomobryomorpha</taxon>
        <taxon>Isotomoidea</taxon>
        <taxon>Isotomidae</taxon>
        <taxon>Proisotominae</taxon>
        <taxon>Folsomia</taxon>
    </lineage>
</organism>
<accession>A0A226DB29</accession>
<evidence type="ECO:0000313" key="2">
    <source>
        <dbReference type="EMBL" id="OXA41456.1"/>
    </source>
</evidence>
<keyword evidence="1" id="KW-1133">Transmembrane helix</keyword>
<keyword evidence="1" id="KW-0812">Transmembrane</keyword>
<dbReference type="EMBL" id="LNIX01000029">
    <property type="protein sequence ID" value="OXA41456.1"/>
    <property type="molecule type" value="Genomic_DNA"/>
</dbReference>
<feature type="transmembrane region" description="Helical" evidence="1">
    <location>
        <begin position="659"/>
        <end position="679"/>
    </location>
</feature>